<proteinExistence type="predicted"/>
<dbReference type="GO" id="GO:0005886">
    <property type="term" value="C:plasma membrane"/>
    <property type="evidence" value="ECO:0007669"/>
    <property type="project" value="TreeGrafter"/>
</dbReference>
<dbReference type="SUPFAM" id="SSF52540">
    <property type="entry name" value="P-loop containing nucleoside triphosphate hydrolases"/>
    <property type="match status" value="1"/>
</dbReference>
<organism evidence="2">
    <name type="scientific">bioreactor metagenome</name>
    <dbReference type="NCBI Taxonomy" id="1076179"/>
    <lineage>
        <taxon>unclassified sequences</taxon>
        <taxon>metagenomes</taxon>
        <taxon>ecological metagenomes</taxon>
    </lineage>
</organism>
<evidence type="ECO:0000259" key="1">
    <source>
        <dbReference type="PROSITE" id="PS50893"/>
    </source>
</evidence>
<dbReference type="InterPro" id="IPR015854">
    <property type="entry name" value="ABC_transpr_LolD-like"/>
</dbReference>
<evidence type="ECO:0000313" key="2">
    <source>
        <dbReference type="EMBL" id="MPN49093.1"/>
    </source>
</evidence>
<dbReference type="PANTHER" id="PTHR24220">
    <property type="entry name" value="IMPORT ATP-BINDING PROTEIN"/>
    <property type="match status" value="1"/>
</dbReference>
<dbReference type="EMBL" id="VSSQ01112035">
    <property type="protein sequence ID" value="MPN49093.1"/>
    <property type="molecule type" value="Genomic_DNA"/>
</dbReference>
<name>A0A645IPC6_9ZZZZ</name>
<gene>
    <name evidence="2" type="ORF">SDC9_196706</name>
</gene>
<dbReference type="AlphaFoldDB" id="A0A645IPC6"/>
<feature type="domain" description="ABC transporter" evidence="1">
    <location>
        <begin position="1"/>
        <end position="174"/>
    </location>
</feature>
<dbReference type="PROSITE" id="PS00211">
    <property type="entry name" value="ABC_TRANSPORTER_1"/>
    <property type="match status" value="1"/>
</dbReference>
<dbReference type="GO" id="GO:0016887">
    <property type="term" value="F:ATP hydrolysis activity"/>
    <property type="evidence" value="ECO:0007669"/>
    <property type="project" value="InterPro"/>
</dbReference>
<dbReference type="InterPro" id="IPR027417">
    <property type="entry name" value="P-loop_NTPase"/>
</dbReference>
<comment type="caution">
    <text evidence="2">The sequence shown here is derived from an EMBL/GenBank/DDBJ whole genome shotgun (WGS) entry which is preliminary data.</text>
</comment>
<dbReference type="PROSITE" id="PS50893">
    <property type="entry name" value="ABC_TRANSPORTER_2"/>
    <property type="match status" value="1"/>
</dbReference>
<protein>
    <submittedName>
        <fullName evidence="2">Putative ABC transporter ATP-binding protein</fullName>
    </submittedName>
</protein>
<dbReference type="Gene3D" id="3.40.50.300">
    <property type="entry name" value="P-loop containing nucleotide triphosphate hydrolases"/>
    <property type="match status" value="1"/>
</dbReference>
<keyword evidence="2" id="KW-0067">ATP-binding</keyword>
<dbReference type="InterPro" id="IPR003439">
    <property type="entry name" value="ABC_transporter-like_ATP-bd"/>
</dbReference>
<accession>A0A645IPC6</accession>
<reference evidence="2" key="1">
    <citation type="submission" date="2019-08" db="EMBL/GenBank/DDBJ databases">
        <authorList>
            <person name="Kucharzyk K."/>
            <person name="Murdoch R.W."/>
            <person name="Higgins S."/>
            <person name="Loffler F."/>
        </authorList>
    </citation>
    <scope>NUCLEOTIDE SEQUENCE</scope>
</reference>
<dbReference type="GO" id="GO:0005524">
    <property type="term" value="F:ATP binding"/>
    <property type="evidence" value="ECO:0007669"/>
    <property type="project" value="UniProtKB-KW"/>
</dbReference>
<dbReference type="InterPro" id="IPR017871">
    <property type="entry name" value="ABC_transporter-like_CS"/>
</dbReference>
<dbReference type="Pfam" id="PF00005">
    <property type="entry name" value="ABC_tran"/>
    <property type="match status" value="1"/>
</dbReference>
<keyword evidence="2" id="KW-0547">Nucleotide-binding</keyword>
<dbReference type="GO" id="GO:0022857">
    <property type="term" value="F:transmembrane transporter activity"/>
    <property type="evidence" value="ECO:0007669"/>
    <property type="project" value="TreeGrafter"/>
</dbReference>
<sequence>MIAGLDRPDSGRIYLDDIEINRLSGRESAKIRRQKVGVIYQFFNLIPELNVIENITLPTELDGRVIDKAELASIIAKIGLSGREQAYPSMLSGGQQQRIAIARALFSKPSILLADEPTGNLDRESLREVLDLLTAMNQEYRITVLVVTHSTEIANSAGRVITISDGKIISDRRQ</sequence>